<dbReference type="STRING" id="4072.A0A2G2Z8N3"/>
<evidence type="ECO:0000313" key="11">
    <source>
        <dbReference type="Proteomes" id="UP000222542"/>
    </source>
</evidence>
<comment type="subcellular location">
    <subcellularLocation>
        <location evidence="1">Cell membrane</location>
        <topology evidence="1">Single-pass type I membrane protein</topology>
    </subcellularLocation>
</comment>
<evidence type="ECO:0000313" key="10">
    <source>
        <dbReference type="EMBL" id="PHT78372.1"/>
    </source>
</evidence>
<evidence type="ECO:0000256" key="5">
    <source>
        <dbReference type="ARBA" id="ARBA00022729"/>
    </source>
</evidence>
<proteinExistence type="inferred from homology"/>
<sequence>MPRFKCLQKKQKLDLSISTSQGTKSTPSFLQSASYMSKIQTTPLLAITNLAPLIHPTSQPSRPVYSASHPSRMDQDTSQLALAVFPKSQASQSVHFILHLSQRSNLTKLGSLDVSTNKLNETIPDELCELSLESLNLFENEFEGLFPESIAKSLNLYELKLFSNRFSGSLPSEPGKNSALQYLDVS</sequence>
<dbReference type="EMBL" id="AYRZ02000006">
    <property type="protein sequence ID" value="PHT78372.1"/>
    <property type="molecule type" value="Genomic_DNA"/>
</dbReference>
<comment type="caution">
    <text evidence="10">The sequence shown here is derived from an EMBL/GenBank/DDBJ whole genome shotgun (WGS) entry which is preliminary data.</text>
</comment>
<dbReference type="Pfam" id="PF00560">
    <property type="entry name" value="LRR_1"/>
    <property type="match status" value="3"/>
</dbReference>
<evidence type="ECO:0000256" key="4">
    <source>
        <dbReference type="ARBA" id="ARBA00022692"/>
    </source>
</evidence>
<accession>A0A2G2Z8N3</accession>
<name>A0A2G2Z8N3_CAPAN</name>
<dbReference type="InterPro" id="IPR001611">
    <property type="entry name" value="Leu-rich_rpt"/>
</dbReference>
<dbReference type="AlphaFoldDB" id="A0A2G2Z8N3"/>
<protein>
    <submittedName>
        <fullName evidence="10">Uncharacterized protein</fullName>
    </submittedName>
</protein>
<evidence type="ECO:0000256" key="6">
    <source>
        <dbReference type="ARBA" id="ARBA00022989"/>
    </source>
</evidence>
<organism evidence="10 11">
    <name type="scientific">Capsicum annuum</name>
    <name type="common">Capsicum pepper</name>
    <dbReference type="NCBI Taxonomy" id="4072"/>
    <lineage>
        <taxon>Eukaryota</taxon>
        <taxon>Viridiplantae</taxon>
        <taxon>Streptophyta</taxon>
        <taxon>Embryophyta</taxon>
        <taxon>Tracheophyta</taxon>
        <taxon>Spermatophyta</taxon>
        <taxon>Magnoliopsida</taxon>
        <taxon>eudicotyledons</taxon>
        <taxon>Gunneridae</taxon>
        <taxon>Pentapetalae</taxon>
        <taxon>asterids</taxon>
        <taxon>lamiids</taxon>
        <taxon>Solanales</taxon>
        <taxon>Solanaceae</taxon>
        <taxon>Solanoideae</taxon>
        <taxon>Capsiceae</taxon>
        <taxon>Capsicum</taxon>
    </lineage>
</organism>
<dbReference type="GO" id="GO:0005886">
    <property type="term" value="C:plasma membrane"/>
    <property type="evidence" value="ECO:0007669"/>
    <property type="project" value="UniProtKB-SubCell"/>
</dbReference>
<keyword evidence="6" id="KW-1133">Transmembrane helix</keyword>
<reference evidence="10 11" key="1">
    <citation type="journal article" date="2014" name="Nat. Genet.">
        <title>Genome sequence of the hot pepper provides insights into the evolution of pungency in Capsicum species.</title>
        <authorList>
            <person name="Kim S."/>
            <person name="Park M."/>
            <person name="Yeom S.I."/>
            <person name="Kim Y.M."/>
            <person name="Lee J.M."/>
            <person name="Lee H.A."/>
            <person name="Seo E."/>
            <person name="Choi J."/>
            <person name="Cheong K."/>
            <person name="Kim K.T."/>
            <person name="Jung K."/>
            <person name="Lee G.W."/>
            <person name="Oh S.K."/>
            <person name="Bae C."/>
            <person name="Kim S.B."/>
            <person name="Lee H.Y."/>
            <person name="Kim S.Y."/>
            <person name="Kim M.S."/>
            <person name="Kang B.C."/>
            <person name="Jo Y.D."/>
            <person name="Yang H.B."/>
            <person name="Jeong H.J."/>
            <person name="Kang W.H."/>
            <person name="Kwon J.K."/>
            <person name="Shin C."/>
            <person name="Lim J.Y."/>
            <person name="Park J.H."/>
            <person name="Huh J.H."/>
            <person name="Kim J.S."/>
            <person name="Kim B.D."/>
            <person name="Cohen O."/>
            <person name="Paran I."/>
            <person name="Suh M.C."/>
            <person name="Lee S.B."/>
            <person name="Kim Y.K."/>
            <person name="Shin Y."/>
            <person name="Noh S.J."/>
            <person name="Park J."/>
            <person name="Seo Y.S."/>
            <person name="Kwon S.Y."/>
            <person name="Kim H.A."/>
            <person name="Park J.M."/>
            <person name="Kim H.J."/>
            <person name="Choi S.B."/>
            <person name="Bosland P.W."/>
            <person name="Reeves G."/>
            <person name="Jo S.H."/>
            <person name="Lee B.W."/>
            <person name="Cho H.T."/>
            <person name="Choi H.S."/>
            <person name="Lee M.S."/>
            <person name="Yu Y."/>
            <person name="Do Choi Y."/>
            <person name="Park B.S."/>
            <person name="van Deynze A."/>
            <person name="Ashrafi H."/>
            <person name="Hill T."/>
            <person name="Kim W.T."/>
            <person name="Pai H.S."/>
            <person name="Ahn H.K."/>
            <person name="Yeam I."/>
            <person name="Giovannoni J.J."/>
            <person name="Rose J.K."/>
            <person name="Sorensen I."/>
            <person name="Lee S.J."/>
            <person name="Kim R.W."/>
            <person name="Choi I.Y."/>
            <person name="Choi B.S."/>
            <person name="Lim J.S."/>
            <person name="Lee Y.H."/>
            <person name="Choi D."/>
        </authorList>
    </citation>
    <scope>NUCLEOTIDE SEQUENCE [LARGE SCALE GENOMIC DNA]</scope>
    <source>
        <strain evidence="11">cv. CM334</strain>
    </source>
</reference>
<evidence type="ECO:0000256" key="7">
    <source>
        <dbReference type="ARBA" id="ARBA00023136"/>
    </source>
</evidence>
<keyword evidence="9" id="KW-0325">Glycoprotein</keyword>
<dbReference type="PANTHER" id="PTHR48052">
    <property type="entry name" value="UNNAMED PRODUCT"/>
    <property type="match status" value="1"/>
</dbReference>
<evidence type="ECO:0000256" key="1">
    <source>
        <dbReference type="ARBA" id="ARBA00004251"/>
    </source>
</evidence>
<keyword evidence="8" id="KW-0675">Receptor</keyword>
<dbReference type="PANTHER" id="PTHR48052:SF73">
    <property type="entry name" value="LRR RECEPTOR-LIKE SERINE_THREONINE-PROTEIN KINASE HSL2"/>
    <property type="match status" value="1"/>
</dbReference>
<dbReference type="SUPFAM" id="SSF52058">
    <property type="entry name" value="L domain-like"/>
    <property type="match status" value="1"/>
</dbReference>
<dbReference type="Gene3D" id="3.80.10.10">
    <property type="entry name" value="Ribonuclease Inhibitor"/>
    <property type="match status" value="1"/>
</dbReference>
<evidence type="ECO:0000256" key="9">
    <source>
        <dbReference type="ARBA" id="ARBA00023180"/>
    </source>
</evidence>
<keyword evidence="5" id="KW-0732">Signal</keyword>
<dbReference type="Proteomes" id="UP000222542">
    <property type="component" value="Unassembled WGS sequence"/>
</dbReference>
<keyword evidence="3" id="KW-1003">Cell membrane</keyword>
<evidence type="ECO:0000256" key="8">
    <source>
        <dbReference type="ARBA" id="ARBA00023170"/>
    </source>
</evidence>
<evidence type="ECO:0000256" key="3">
    <source>
        <dbReference type="ARBA" id="ARBA00022475"/>
    </source>
</evidence>
<dbReference type="Gramene" id="PHT78372">
    <property type="protein sequence ID" value="PHT78372"/>
    <property type="gene ID" value="T459_16424"/>
</dbReference>
<gene>
    <name evidence="10" type="ORF">T459_16424</name>
</gene>
<comment type="similarity">
    <text evidence="2">Belongs to the RLP family.</text>
</comment>
<dbReference type="InterPro" id="IPR032675">
    <property type="entry name" value="LRR_dom_sf"/>
</dbReference>
<reference evidence="10 11" key="2">
    <citation type="journal article" date="2017" name="Genome Biol.">
        <title>New reference genome sequences of hot pepper reveal the massive evolution of plant disease-resistance genes by retroduplication.</title>
        <authorList>
            <person name="Kim S."/>
            <person name="Park J."/>
            <person name="Yeom S.I."/>
            <person name="Kim Y.M."/>
            <person name="Seo E."/>
            <person name="Kim K.T."/>
            <person name="Kim M.S."/>
            <person name="Lee J.M."/>
            <person name="Cheong K."/>
            <person name="Shin H.S."/>
            <person name="Kim S.B."/>
            <person name="Han K."/>
            <person name="Lee J."/>
            <person name="Park M."/>
            <person name="Lee H.A."/>
            <person name="Lee H.Y."/>
            <person name="Lee Y."/>
            <person name="Oh S."/>
            <person name="Lee J.H."/>
            <person name="Choi E."/>
            <person name="Choi E."/>
            <person name="Lee S.E."/>
            <person name="Jeon J."/>
            <person name="Kim H."/>
            <person name="Choi G."/>
            <person name="Song H."/>
            <person name="Lee J."/>
            <person name="Lee S.C."/>
            <person name="Kwon J.K."/>
            <person name="Lee H.Y."/>
            <person name="Koo N."/>
            <person name="Hong Y."/>
            <person name="Kim R.W."/>
            <person name="Kang W.H."/>
            <person name="Huh J.H."/>
            <person name="Kang B.C."/>
            <person name="Yang T.J."/>
            <person name="Lee Y.H."/>
            <person name="Bennetzen J.L."/>
            <person name="Choi D."/>
        </authorList>
    </citation>
    <scope>NUCLEOTIDE SEQUENCE [LARGE SCALE GENOMIC DNA]</scope>
    <source>
        <strain evidence="11">cv. CM334</strain>
    </source>
</reference>
<keyword evidence="11" id="KW-1185">Reference proteome</keyword>
<keyword evidence="7" id="KW-0472">Membrane</keyword>
<evidence type="ECO:0000256" key="2">
    <source>
        <dbReference type="ARBA" id="ARBA00009592"/>
    </source>
</evidence>
<keyword evidence="4" id="KW-0812">Transmembrane</keyword>